<feature type="compositionally biased region" description="Basic and acidic residues" evidence="4">
    <location>
        <begin position="125"/>
        <end position="134"/>
    </location>
</feature>
<dbReference type="GO" id="GO:0030036">
    <property type="term" value="P:actin cytoskeleton organization"/>
    <property type="evidence" value="ECO:0007669"/>
    <property type="project" value="TreeGrafter"/>
</dbReference>
<dbReference type="SMART" id="SM00707">
    <property type="entry name" value="RPEL"/>
    <property type="match status" value="3"/>
</dbReference>
<dbReference type="PANTHER" id="PTHR12751:SF18">
    <property type="entry name" value="PHOSPHATASE AND ACTIN REGULATOR 1"/>
    <property type="match status" value="1"/>
</dbReference>
<comment type="similarity">
    <text evidence="1">Belongs to the phosphatase and actin regulator family.</text>
</comment>
<evidence type="ECO:0000256" key="1">
    <source>
        <dbReference type="ARBA" id="ARBA00009795"/>
    </source>
</evidence>
<accession>A0A507DS65</accession>
<protein>
    <submittedName>
        <fullName evidence="5">Uncharacterized protein</fullName>
    </submittedName>
</protein>
<feature type="compositionally biased region" description="Polar residues" evidence="4">
    <location>
        <begin position="114"/>
        <end position="123"/>
    </location>
</feature>
<gene>
    <name evidence="5" type="ORF">SeMB42_g00290</name>
</gene>
<feature type="region of interest" description="Disordered" evidence="4">
    <location>
        <begin position="1"/>
        <end position="59"/>
    </location>
</feature>
<sequence>MSMRDIQRTRLSSSPHSSACEPSREPGHDGSSIGARSAATGSDGNLRSSQPRSQGKGLGALVSDFGRKLSVRSALSESLRNVSSSSSAKNELKPAASLSRIAPQTGLARPSPLHTPSSASNGATVREKLDAKLQRRPSKIDLKLRNILRVDSQDSLPDTGGSDSRLERSMTFERRSEKLRSILKQRPTKHELLDWNILRGESDPNLFAERDRLRRKSLEAALESKLSKRPNLSEILDSKILNFAETVEVLPTFRKSEYNRKPDGNATFRKLTPQMKVQIREELNNFKRHEMPVHETSRSNTCFH</sequence>
<dbReference type="EMBL" id="QEAN01000006">
    <property type="protein sequence ID" value="TPX54376.1"/>
    <property type="molecule type" value="Genomic_DNA"/>
</dbReference>
<feature type="compositionally biased region" description="Polar residues" evidence="4">
    <location>
        <begin position="39"/>
        <end position="53"/>
    </location>
</feature>
<dbReference type="PANTHER" id="PTHR12751">
    <property type="entry name" value="PHOSPHATASE AND ACTIN REGULATOR PHACTR"/>
    <property type="match status" value="1"/>
</dbReference>
<proteinExistence type="inferred from homology"/>
<keyword evidence="6" id="KW-1185">Reference proteome</keyword>
<dbReference type="Proteomes" id="UP000317494">
    <property type="component" value="Unassembled WGS sequence"/>
</dbReference>
<dbReference type="InterPro" id="IPR004018">
    <property type="entry name" value="RPEL_repeat"/>
</dbReference>
<comment type="caution">
    <text evidence="5">The sequence shown here is derived from an EMBL/GenBank/DDBJ whole genome shotgun (WGS) entry which is preliminary data.</text>
</comment>
<dbReference type="AlphaFoldDB" id="A0A507DS65"/>
<keyword evidence="3" id="KW-0009">Actin-binding</keyword>
<evidence type="ECO:0000256" key="4">
    <source>
        <dbReference type="SAM" id="MobiDB-lite"/>
    </source>
</evidence>
<evidence type="ECO:0000256" key="3">
    <source>
        <dbReference type="ARBA" id="ARBA00023203"/>
    </source>
</evidence>
<organism evidence="5 6">
    <name type="scientific">Synchytrium endobioticum</name>
    <dbReference type="NCBI Taxonomy" id="286115"/>
    <lineage>
        <taxon>Eukaryota</taxon>
        <taxon>Fungi</taxon>
        <taxon>Fungi incertae sedis</taxon>
        <taxon>Chytridiomycota</taxon>
        <taxon>Chytridiomycota incertae sedis</taxon>
        <taxon>Chytridiomycetes</taxon>
        <taxon>Synchytriales</taxon>
        <taxon>Synchytriaceae</taxon>
        <taxon>Synchytrium</taxon>
    </lineage>
</organism>
<feature type="compositionally biased region" description="Low complexity" evidence="4">
    <location>
        <begin position="12"/>
        <end position="21"/>
    </location>
</feature>
<dbReference type="GO" id="GO:0003779">
    <property type="term" value="F:actin binding"/>
    <property type="evidence" value="ECO:0007669"/>
    <property type="project" value="UniProtKB-KW"/>
</dbReference>
<evidence type="ECO:0000313" key="5">
    <source>
        <dbReference type="EMBL" id="TPX54376.1"/>
    </source>
</evidence>
<dbReference type="STRING" id="286115.A0A507DS65"/>
<dbReference type="VEuPathDB" id="FungiDB:SeMB42_g00290"/>
<name>A0A507DS65_9FUNG</name>
<feature type="region of interest" description="Disordered" evidence="4">
    <location>
        <begin position="152"/>
        <end position="171"/>
    </location>
</feature>
<feature type="region of interest" description="Disordered" evidence="4">
    <location>
        <begin position="77"/>
        <end position="134"/>
    </location>
</feature>
<reference evidence="5 6" key="1">
    <citation type="journal article" date="2019" name="Sci. Rep.">
        <title>Comparative genomics of chytrid fungi reveal insights into the obligate biotrophic and pathogenic lifestyle of Synchytrium endobioticum.</title>
        <authorList>
            <person name="van de Vossenberg B.T.L.H."/>
            <person name="Warris S."/>
            <person name="Nguyen H.D.T."/>
            <person name="van Gent-Pelzer M.P.E."/>
            <person name="Joly D.L."/>
            <person name="van de Geest H.C."/>
            <person name="Bonants P.J.M."/>
            <person name="Smith D.S."/>
            <person name="Levesque C.A."/>
            <person name="van der Lee T.A.J."/>
        </authorList>
    </citation>
    <scope>NUCLEOTIDE SEQUENCE [LARGE SCALE GENOMIC DNA]</scope>
    <source>
        <strain evidence="5 6">MB42</strain>
    </source>
</reference>
<evidence type="ECO:0000256" key="2">
    <source>
        <dbReference type="ARBA" id="ARBA00022737"/>
    </source>
</evidence>
<keyword evidence="2" id="KW-0677">Repeat</keyword>
<feature type="compositionally biased region" description="Low complexity" evidence="4">
    <location>
        <begin position="77"/>
        <end position="89"/>
    </location>
</feature>
<dbReference type="Gene3D" id="6.10.140.2040">
    <property type="match status" value="1"/>
</dbReference>
<evidence type="ECO:0000313" key="6">
    <source>
        <dbReference type="Proteomes" id="UP000317494"/>
    </source>
</evidence>